<name>A0A343JPV9_9CAUD</name>
<proteinExistence type="predicted"/>
<evidence type="ECO:0000313" key="1">
    <source>
        <dbReference type="EMBL" id="ASZ71532.1"/>
    </source>
</evidence>
<keyword evidence="2" id="KW-1185">Reference proteome</keyword>
<evidence type="ECO:0000313" key="2">
    <source>
        <dbReference type="Proteomes" id="UP000256756"/>
    </source>
</evidence>
<reference evidence="1 2" key="1">
    <citation type="submission" date="2017-07" db="EMBL/GenBank/DDBJ databases">
        <title>Comparative genome analysis of lactococcal phages belonging to the virulent 936 group.</title>
        <authorList>
            <person name="Oliveira J."/>
        </authorList>
    </citation>
    <scope>NUCLEOTIDE SEQUENCE [LARGE SCALE GENOMIC DNA]</scope>
</reference>
<sequence>MYSLFILALVLSTLSLIRFLYSCCRKYIRYLSLAIVTSYKDYNIECLQSQSYLT</sequence>
<dbReference type="EMBL" id="MF448563">
    <property type="protein sequence ID" value="ASZ71532.1"/>
    <property type="molecule type" value="Genomic_DNA"/>
</dbReference>
<accession>A0A343JPV9</accession>
<gene>
    <name evidence="1" type="ORF">57001_44</name>
</gene>
<protein>
    <submittedName>
        <fullName evidence="1">Uncharacterized protein</fullName>
    </submittedName>
</protein>
<organism evidence="1 2">
    <name type="scientific">Lactococcus phage 57001</name>
    <dbReference type="NCBI Taxonomy" id="2029667"/>
    <lineage>
        <taxon>Viruses</taxon>
        <taxon>Duplodnaviria</taxon>
        <taxon>Heunggongvirae</taxon>
        <taxon>Uroviricota</taxon>
        <taxon>Caudoviricetes</taxon>
        <taxon>Skunavirus</taxon>
        <taxon>Skunavirus sv57001</taxon>
    </lineage>
</organism>
<dbReference type="Proteomes" id="UP000256756">
    <property type="component" value="Segment"/>
</dbReference>